<dbReference type="RefSeq" id="WP_070144261.1">
    <property type="nucleotide sequence ID" value="NZ_LXLT01000054.1"/>
</dbReference>
<dbReference type="InterPro" id="IPR035088">
    <property type="entry name" value="PA_Ca-bd"/>
</dbReference>
<feature type="domain" description="Protective antigen Ca-binding" evidence="2">
    <location>
        <begin position="72"/>
        <end position="135"/>
    </location>
</feature>
<dbReference type="InterPro" id="IPR037149">
    <property type="entry name" value="PA_heptamer_dom_sf"/>
</dbReference>
<proteinExistence type="predicted"/>
<evidence type="ECO:0000256" key="1">
    <source>
        <dbReference type="SAM" id="SignalP"/>
    </source>
</evidence>
<dbReference type="PATRIC" id="fig|86662.25.peg.3587"/>
<dbReference type="Gene3D" id="2.60.120.240">
    <property type="entry name" value="Protective antigen, heptamerisation domain"/>
    <property type="match status" value="1"/>
</dbReference>
<name>A0A1E8B4N8_BACMY</name>
<reference evidence="3 4" key="1">
    <citation type="submission" date="2016-05" db="EMBL/GenBank/DDBJ databases">
        <title>Bacillus thuringiensis and Bacillus weihenstephanensis as novel biocontrol agents of wilt causing Verticillium species.</title>
        <authorList>
            <person name="Hollensteiner J."/>
            <person name="Wemheuer F."/>
            <person name="Harting R."/>
            <person name="Kolarzyk A."/>
            <person name="Diaz-Valerio S."/>
            <person name="Poehlein A."/>
            <person name="Brzuszkiewicz E."/>
            <person name="Nesemann K."/>
            <person name="Braus-Stromeyer S."/>
            <person name="Braus G."/>
            <person name="Daniel R."/>
            <person name="Liesegang H."/>
        </authorList>
    </citation>
    <scope>NUCLEOTIDE SEQUENCE [LARGE SCALE GENOMIC DNA]</scope>
    <source>
        <strain evidence="3 4">GOE8</strain>
    </source>
</reference>
<keyword evidence="1" id="KW-0732">Signal</keyword>
<gene>
    <name evidence="3" type="ORF">BWGOE8_34940</name>
</gene>
<accession>A0A1E8B4N8</accession>
<dbReference type="Proteomes" id="UP000175706">
    <property type="component" value="Unassembled WGS sequence"/>
</dbReference>
<evidence type="ECO:0000313" key="4">
    <source>
        <dbReference type="Proteomes" id="UP000175706"/>
    </source>
</evidence>
<sequence>MKKLKPILGAVSSLTMALTITSPALAETNPEQGGKVETFKEDANLKEGQNVIYGDAGKKGIMIMEKPQENNDWDDDGIPNDVEEKGYKIVFNEKTGKNEAQLYDLVKDFGKKRFITNPKSANSDGDPFTDSYEVEHYDSDSDTDFNPMIANVPNLQIAVKRIDITPVASITDSNGESRTKSWEKSLSVQHSFNVGLAVEGGAEGSAVGPVPSGKGSLNVGYGYSNTKTETESISNSFDWSTATTVDSAKAANVRFHLEYKNTGTASAGDVSPHFNIRLGNKIINTVKATQDRYKANLLTTEKGGNNKTEILMDSVEGQADVKISLTLDELKAVEQGAPLSIEVLPTSTMNVYTMKDGKFENLGDWSHFASNVNASTTLVETNLGSIPKFRVYTPRTDKTKPASVDYNLSLDEFFENSEIGKGAWVAKHIVNGQPKENLVRYGPNRSLLERGVNLGFFDHRALQPTLSYSSYDYSKKKIYASVIPGIFNLNKEIFVTVRNKKGESQKVTLVRNQNSNVYESKENEPVDIAVNRASLGESHAKFELIDVKDNKTEVFTSLVSNKSYLDAIDKIVVDNSGEPIVEGKQYYLKSATNFANGVNESWSAGTLSQSINGRYVHFSLKGNNWDGLRLGPVQQAIHGPDIQATPVILERKGKSRPEEPFKKDEEVFMKFTNSSHSNYQYLNIGNGYDYSWLDTEYNKSTIKLDKLTNQKNFYIKSDSNYITSRENQWTSSVADNGIAPLVGAGERVLKSEHTTSPGNYHQWELESIK</sequence>
<dbReference type="SUPFAM" id="SSF56988">
    <property type="entry name" value="Anthrax protective antigen"/>
    <property type="match status" value="1"/>
</dbReference>
<evidence type="ECO:0000259" key="2">
    <source>
        <dbReference type="Pfam" id="PF03495"/>
    </source>
</evidence>
<dbReference type="GO" id="GO:0005576">
    <property type="term" value="C:extracellular region"/>
    <property type="evidence" value="ECO:0007669"/>
    <property type="project" value="InterPro"/>
</dbReference>
<dbReference type="GO" id="GO:0051260">
    <property type="term" value="P:protein homooligomerization"/>
    <property type="evidence" value="ECO:0007669"/>
    <property type="project" value="InterPro"/>
</dbReference>
<protein>
    <recommendedName>
        <fullName evidence="2">Protective antigen Ca-binding domain-containing protein</fullName>
    </recommendedName>
</protein>
<dbReference type="Pfam" id="PF03495">
    <property type="entry name" value="Binary_toxB"/>
    <property type="match status" value="1"/>
</dbReference>
<dbReference type="InterPro" id="IPR003896">
    <property type="entry name" value="Bacterial_exotoxin_B"/>
</dbReference>
<organism evidence="3 4">
    <name type="scientific">Bacillus mycoides</name>
    <dbReference type="NCBI Taxonomy" id="1405"/>
    <lineage>
        <taxon>Bacteria</taxon>
        <taxon>Bacillati</taxon>
        <taxon>Bacillota</taxon>
        <taxon>Bacilli</taxon>
        <taxon>Bacillales</taxon>
        <taxon>Bacillaceae</taxon>
        <taxon>Bacillus</taxon>
        <taxon>Bacillus cereus group</taxon>
    </lineage>
</organism>
<dbReference type="AlphaFoldDB" id="A0A1E8B4N8"/>
<evidence type="ECO:0000313" key="3">
    <source>
        <dbReference type="EMBL" id="OFD75533.1"/>
    </source>
</evidence>
<dbReference type="EMBL" id="LXLT01000054">
    <property type="protein sequence ID" value="OFD75533.1"/>
    <property type="molecule type" value="Genomic_DNA"/>
</dbReference>
<dbReference type="PRINTS" id="PR01391">
    <property type="entry name" value="BINARYTOXINB"/>
</dbReference>
<comment type="caution">
    <text evidence="3">The sequence shown here is derived from an EMBL/GenBank/DDBJ whole genome shotgun (WGS) entry which is preliminary data.</text>
</comment>
<dbReference type="Gene3D" id="3.90.182.10">
    <property type="entry name" value="Toxin - Anthrax Protective Antigen,domain 1"/>
    <property type="match status" value="1"/>
</dbReference>
<feature type="signal peptide" evidence="1">
    <location>
        <begin position="1"/>
        <end position="26"/>
    </location>
</feature>
<feature type="chain" id="PRO_5009211003" description="Protective antigen Ca-binding domain-containing protein" evidence="1">
    <location>
        <begin position="27"/>
        <end position="769"/>
    </location>
</feature>